<evidence type="ECO:0000259" key="4">
    <source>
        <dbReference type="PROSITE" id="PS50041"/>
    </source>
</evidence>
<evidence type="ECO:0000256" key="2">
    <source>
        <dbReference type="SAM" id="Phobius"/>
    </source>
</evidence>
<keyword evidence="2" id="KW-1133">Transmembrane helix</keyword>
<feature type="region of interest" description="Disordered" evidence="1">
    <location>
        <begin position="837"/>
        <end position="882"/>
    </location>
</feature>
<evidence type="ECO:0000313" key="6">
    <source>
        <dbReference type="Proteomes" id="UP000241890"/>
    </source>
</evidence>
<dbReference type="CDD" id="cd00037">
    <property type="entry name" value="CLECT"/>
    <property type="match status" value="1"/>
</dbReference>
<dbReference type="SMART" id="SM00034">
    <property type="entry name" value="CLECT"/>
    <property type="match status" value="1"/>
</dbReference>
<organism evidence="5 6">
    <name type="scientific">Hondaea fermentalgiana</name>
    <dbReference type="NCBI Taxonomy" id="2315210"/>
    <lineage>
        <taxon>Eukaryota</taxon>
        <taxon>Sar</taxon>
        <taxon>Stramenopiles</taxon>
        <taxon>Bigyra</taxon>
        <taxon>Labyrinthulomycetes</taxon>
        <taxon>Thraustochytrida</taxon>
        <taxon>Thraustochytriidae</taxon>
        <taxon>Hondaea</taxon>
    </lineage>
</organism>
<keyword evidence="3" id="KW-0732">Signal</keyword>
<dbReference type="InterPro" id="IPR001304">
    <property type="entry name" value="C-type_lectin-like"/>
</dbReference>
<evidence type="ECO:0000256" key="1">
    <source>
        <dbReference type="SAM" id="MobiDB-lite"/>
    </source>
</evidence>
<feature type="compositionally biased region" description="Low complexity" evidence="1">
    <location>
        <begin position="847"/>
        <end position="868"/>
    </location>
</feature>
<dbReference type="AlphaFoldDB" id="A0A2R5G4S5"/>
<feature type="chain" id="PRO_5015360111" description="C-type lectin domain-containing protein" evidence="3">
    <location>
        <begin position="27"/>
        <end position="897"/>
    </location>
</feature>
<dbReference type="InParanoid" id="A0A2R5G4S5"/>
<dbReference type="InterPro" id="IPR016186">
    <property type="entry name" value="C-type_lectin-like/link_sf"/>
</dbReference>
<protein>
    <recommendedName>
        <fullName evidence="4">C-type lectin domain-containing protein</fullName>
    </recommendedName>
</protein>
<keyword evidence="6" id="KW-1185">Reference proteome</keyword>
<dbReference type="InterPro" id="IPR016187">
    <property type="entry name" value="CTDL_fold"/>
</dbReference>
<keyword evidence="2" id="KW-0812">Transmembrane</keyword>
<reference evidence="5 6" key="1">
    <citation type="submission" date="2017-12" db="EMBL/GenBank/DDBJ databases">
        <title>Sequencing, de novo assembly and annotation of complete genome of a new Thraustochytrid species, strain FCC1311.</title>
        <authorList>
            <person name="Sedici K."/>
            <person name="Godart F."/>
            <person name="Aiese Cigliano R."/>
            <person name="Sanseverino W."/>
            <person name="Barakat M."/>
            <person name="Ortet P."/>
            <person name="Marechal E."/>
            <person name="Cagnac O."/>
            <person name="Amato A."/>
        </authorList>
    </citation>
    <scope>NUCLEOTIDE SEQUENCE [LARGE SCALE GENOMIC DNA]</scope>
</reference>
<evidence type="ECO:0000256" key="3">
    <source>
        <dbReference type="SAM" id="SignalP"/>
    </source>
</evidence>
<dbReference type="Proteomes" id="UP000241890">
    <property type="component" value="Unassembled WGS sequence"/>
</dbReference>
<accession>A0A2R5G4S5</accession>
<feature type="transmembrane region" description="Helical" evidence="2">
    <location>
        <begin position="786"/>
        <end position="806"/>
    </location>
</feature>
<feature type="signal peptide" evidence="3">
    <location>
        <begin position="1"/>
        <end position="26"/>
    </location>
</feature>
<name>A0A2R5G4S5_9STRA</name>
<dbReference type="OrthoDB" id="441660at2759"/>
<dbReference type="SUPFAM" id="SSF56436">
    <property type="entry name" value="C-type lectin-like"/>
    <property type="match status" value="1"/>
</dbReference>
<dbReference type="PROSITE" id="PS50041">
    <property type="entry name" value="C_TYPE_LECTIN_2"/>
    <property type="match status" value="1"/>
</dbReference>
<sequence length="897" mass="99951">MASLRGTFALITKFSLVLLTLLGVVARSETLFGDVVYSGTLPLDQTYFSVQYRSPGAGWGSGPVRCTLLESWRHHLPAEGLNNHETVKLDACAENFVVPDEDFVLLVTLDSQTRECFRNLRKALATFTSAASCKLLITSGFHSHLHVGSISGAAHIPTCDVYREDSGKLEKVDATRGISVNLHNGDVAHFSIGMHSSGSHQAFVDVFADGEKLKSESNLMGSPHWLALETYKILSFQTNPNMEWIYLAATDGFMLDTMWRCASVSEIQDLGNSWMFANATVDIENDRRWTHPSATDNDDSAVVGVTLTNGLHLNVTRMSVKGFAGGAVCRGVRSDAPEIMHRAKAYKVDYEPKRWPEARSACEKAGMQLASVHSARDNMFLQSLVGSRLNFKAGDPNGSAPKAWLGYLDDRWIDHSSSDFWAYNFVDDELDSYSTADNFKYLFMDSGLDPDASWLYAEGTELALPYVCQRFVEDGGAFYDDGKRCMFYLTGDDETEGQMNTPPKPRRAASGLCSLGDSVLSCCTDHFVDTVVSQRVESAKRKHMYDHVKNQTEIDTCLEVLEPLLCFDCRADQGDFLSYASGTRTLRVCRDTADLLHAKCGKFLAGRRNFTSSVWGYFQNLLSMEHIAGGPVIVEEDSTENCLRVPAREKLSLVRTLPEKEVTGDQAELRLIFSRSIRHLTFVSLNVYPPHHPDQGFFELPITLTFDTLESPSAFRFESESAVNDTIVLNLTQHVAMASDCMFDQGQYSLYFSRGYIHDLAGDPLKSRSIGVFTSKNRCHSPDYSLVWALVACVFLTCAIFAGVCVRHAWRQRQISRAEGLEPLQNFDDFQRMDDRVDENLDDNNDDNLNASDARNDAASSRQSFRAARTMERDSESPLLRLSGANQSLEMQDLSHA</sequence>
<proteinExistence type="predicted"/>
<feature type="domain" description="C-type lectin" evidence="4">
    <location>
        <begin position="341"/>
        <end position="454"/>
    </location>
</feature>
<gene>
    <name evidence="5" type="ORF">FCC1311_022522</name>
</gene>
<dbReference type="Gene3D" id="3.10.100.10">
    <property type="entry name" value="Mannose-Binding Protein A, subunit A"/>
    <property type="match status" value="1"/>
</dbReference>
<evidence type="ECO:0000313" key="5">
    <source>
        <dbReference type="EMBL" id="GBG26032.1"/>
    </source>
</evidence>
<comment type="caution">
    <text evidence="5">The sequence shown here is derived from an EMBL/GenBank/DDBJ whole genome shotgun (WGS) entry which is preliminary data.</text>
</comment>
<keyword evidence="2" id="KW-0472">Membrane</keyword>
<dbReference type="EMBL" id="BEYU01000018">
    <property type="protein sequence ID" value="GBG26032.1"/>
    <property type="molecule type" value="Genomic_DNA"/>
</dbReference>